<dbReference type="CDD" id="cd09076">
    <property type="entry name" value="L1-EN"/>
    <property type="match status" value="1"/>
</dbReference>
<accession>A0AA88HF09</accession>
<gene>
    <name evidence="1" type="ORF">QYM36_012137</name>
</gene>
<evidence type="ECO:0000313" key="1">
    <source>
        <dbReference type="EMBL" id="KAK2710845.1"/>
    </source>
</evidence>
<dbReference type="InterPro" id="IPR027124">
    <property type="entry name" value="Swc5/CFDP1/2"/>
</dbReference>
<dbReference type="EMBL" id="JAVRJZ010000016">
    <property type="protein sequence ID" value="KAK2710845.1"/>
    <property type="molecule type" value="Genomic_DNA"/>
</dbReference>
<dbReference type="PANTHER" id="PTHR23227:SF67">
    <property type="entry name" value="CRANIOFACIAL DEVELOPMENT PROTEIN 2-LIKE"/>
    <property type="match status" value="1"/>
</dbReference>
<dbReference type="Gene3D" id="3.60.10.10">
    <property type="entry name" value="Endonuclease/exonuclease/phosphatase"/>
    <property type="match status" value="1"/>
</dbReference>
<dbReference type="InterPro" id="IPR036691">
    <property type="entry name" value="Endo/exonu/phosph_ase_sf"/>
</dbReference>
<keyword evidence="2" id="KW-1185">Reference proteome</keyword>
<sequence>MIQYEIDILALSEVRWTGMGEKRIDKEHTIIYSGIDATRDQGVALLLTNIPAQAITSWTPVSSRIITARFLGSHAKLSKVACYATTNEASTEDKQSFYNGLVGVFKDIPRHDVLCLLGDLNAKIGNGYTFCPEVLGKHGIGERNDNGELLIDFALLHDLVIGGSLFPHPDIHKYSWTSPDGRIRNQIDHCLINRKCPSSLQDVRAYTGADVGSDHNLMIATILLNLKKHTRKCPLPVKPLFASAKLKDNEMKTLFSVELSNKFETLVLPEDADCEKIWESMKSCYQEVAESTIEYRLKLNDE</sequence>
<comment type="caution">
    <text evidence="1">The sequence shown here is derived from an EMBL/GenBank/DDBJ whole genome shotgun (WGS) entry which is preliminary data.</text>
</comment>
<evidence type="ECO:0008006" key="3">
    <source>
        <dbReference type="Google" id="ProtNLM"/>
    </source>
</evidence>
<dbReference type="PANTHER" id="PTHR23227">
    <property type="entry name" value="BUCENTAUR RELATED"/>
    <property type="match status" value="1"/>
</dbReference>
<organism evidence="1 2">
    <name type="scientific">Artemia franciscana</name>
    <name type="common">Brine shrimp</name>
    <name type="synonym">Artemia sanfranciscana</name>
    <dbReference type="NCBI Taxonomy" id="6661"/>
    <lineage>
        <taxon>Eukaryota</taxon>
        <taxon>Metazoa</taxon>
        <taxon>Ecdysozoa</taxon>
        <taxon>Arthropoda</taxon>
        <taxon>Crustacea</taxon>
        <taxon>Branchiopoda</taxon>
        <taxon>Anostraca</taxon>
        <taxon>Artemiidae</taxon>
        <taxon>Artemia</taxon>
    </lineage>
</organism>
<name>A0AA88HF09_ARTSF</name>
<evidence type="ECO:0000313" key="2">
    <source>
        <dbReference type="Proteomes" id="UP001187531"/>
    </source>
</evidence>
<dbReference type="SUPFAM" id="SSF56219">
    <property type="entry name" value="DNase I-like"/>
    <property type="match status" value="1"/>
</dbReference>
<proteinExistence type="predicted"/>
<dbReference type="AlphaFoldDB" id="A0AA88HF09"/>
<reference evidence="1" key="1">
    <citation type="submission" date="2023-07" db="EMBL/GenBank/DDBJ databases">
        <title>Chromosome-level genome assembly of Artemia franciscana.</title>
        <authorList>
            <person name="Jo E."/>
        </authorList>
    </citation>
    <scope>NUCLEOTIDE SEQUENCE</scope>
    <source>
        <tissue evidence="1">Whole body</tissue>
    </source>
</reference>
<dbReference type="Proteomes" id="UP001187531">
    <property type="component" value="Unassembled WGS sequence"/>
</dbReference>
<protein>
    <recommendedName>
        <fullName evidence="3">Craniofacial development protein 2-like</fullName>
    </recommendedName>
</protein>